<dbReference type="InterPro" id="IPR013788">
    <property type="entry name" value="Hemocyanin/hexamerin"/>
</dbReference>
<dbReference type="InterPro" id="IPR005203">
    <property type="entry name" value="Hemocyanin_C"/>
</dbReference>
<comment type="subcellular location">
    <subcellularLocation>
        <location evidence="2">Secreted</location>
    </subcellularLocation>
</comment>
<dbReference type="GO" id="GO:0004503">
    <property type="term" value="F:tyrosinase activity"/>
    <property type="evidence" value="ECO:0007669"/>
    <property type="project" value="UniProtKB-ARBA"/>
</dbReference>
<evidence type="ECO:0000256" key="1">
    <source>
        <dbReference type="ARBA" id="ARBA00001973"/>
    </source>
</evidence>
<comment type="similarity">
    <text evidence="3">Belongs to the tyrosinase family.</text>
</comment>
<keyword evidence="6" id="KW-0560">Oxidoreductase</keyword>
<dbReference type="PROSITE" id="PS00209">
    <property type="entry name" value="HEMOCYANIN_1"/>
    <property type="match status" value="1"/>
</dbReference>
<dbReference type="InterPro" id="IPR005204">
    <property type="entry name" value="Hemocyanin_N"/>
</dbReference>
<keyword evidence="8" id="KW-0503">Monooxygenase</keyword>
<keyword evidence="10" id="KW-1015">Disulfide bond</keyword>
<evidence type="ECO:0000259" key="11">
    <source>
        <dbReference type="PROSITE" id="PS00498"/>
    </source>
</evidence>
<keyword evidence="4" id="KW-0964">Secreted</keyword>
<dbReference type="OrthoDB" id="6371642at2759"/>
<gene>
    <name evidence="14" type="primary">LOC108050960</name>
    <name evidence="12" type="synonym">108050960</name>
</gene>
<dbReference type="Proteomes" id="UP001652680">
    <property type="component" value="Unassembled WGS sequence"/>
</dbReference>
<dbReference type="PANTHER" id="PTHR11511:SF4">
    <property type="entry name" value="PHENOLOXIDASE 2-RELATED"/>
    <property type="match status" value="1"/>
</dbReference>
<evidence type="ECO:0000256" key="9">
    <source>
        <dbReference type="ARBA" id="ARBA00023101"/>
    </source>
</evidence>
<dbReference type="Gene3D" id="1.20.1370.10">
    <property type="entry name" value="Hemocyanin, N-terminal domain"/>
    <property type="match status" value="1"/>
</dbReference>
<reference evidence="13" key="1">
    <citation type="journal article" date="2021" name="Elife">
        <title>Highly contiguous assemblies of 101 drosophilid genomes.</title>
        <authorList>
            <person name="Kim B.Y."/>
            <person name="Wang J.R."/>
            <person name="Miller D.E."/>
            <person name="Barmina O."/>
            <person name="Delaney E."/>
            <person name="Thompson A."/>
            <person name="Comeault A.A."/>
            <person name="Peede D."/>
            <person name="D'Agostino E.R."/>
            <person name="Pelaez J."/>
            <person name="Aguilar J.M."/>
            <person name="Haji D."/>
            <person name="Matsunaga T."/>
            <person name="Armstrong E.E."/>
            <person name="Zych M."/>
            <person name="Ogawa Y."/>
            <person name="Stamenkovic-Radak M."/>
            <person name="Jelic M."/>
            <person name="Veselinovic M.S."/>
            <person name="Tanaskovic M."/>
            <person name="Eric P."/>
            <person name="Gao J.J."/>
            <person name="Katoh T.K."/>
            <person name="Toda M.J."/>
            <person name="Watabe H."/>
            <person name="Watada M."/>
            <person name="Davis J.S."/>
            <person name="Moyle L.C."/>
            <person name="Manoli G."/>
            <person name="Bertolini E."/>
            <person name="Kostal V."/>
            <person name="Hawley R.S."/>
            <person name="Takahashi A."/>
            <person name="Jones C.D."/>
            <person name="Price D.K."/>
            <person name="Whiteman N."/>
            <person name="Kopp A."/>
            <person name="Matute D.R."/>
            <person name="Petrov D.A."/>
        </authorList>
    </citation>
    <scope>NUCLEOTIDE SEQUENCE [LARGE SCALE GENOMIC DNA]</scope>
</reference>
<dbReference type="EnsemblMetazoa" id="XM_017132878.1">
    <property type="protein sequence ID" value="XP_016988367.1"/>
    <property type="gene ID" value="LOC108050960"/>
</dbReference>
<dbReference type="FunFam" id="2.60.40.1520:FF:000001">
    <property type="entry name" value="Hemocyanin subunit 2"/>
    <property type="match status" value="1"/>
</dbReference>
<keyword evidence="5" id="KW-0479">Metal-binding</keyword>
<name>A0A6P4FED8_DRORH</name>
<dbReference type="Pfam" id="PF03723">
    <property type="entry name" value="Hemocyanin_C"/>
    <property type="match status" value="1"/>
</dbReference>
<dbReference type="InterPro" id="IPR000896">
    <property type="entry name" value="Hemocyanin/hexamerin_mid_dom"/>
</dbReference>
<keyword evidence="9" id="KW-0470">Melanin biosynthesis</keyword>
<evidence type="ECO:0000256" key="5">
    <source>
        <dbReference type="ARBA" id="ARBA00022723"/>
    </source>
</evidence>
<evidence type="ECO:0000256" key="4">
    <source>
        <dbReference type="ARBA" id="ARBA00022525"/>
    </source>
</evidence>
<dbReference type="GO" id="GO:0005576">
    <property type="term" value="C:extracellular region"/>
    <property type="evidence" value="ECO:0007669"/>
    <property type="project" value="UniProtKB-SubCell"/>
</dbReference>
<proteinExistence type="inferred from homology"/>
<evidence type="ECO:0000256" key="8">
    <source>
        <dbReference type="ARBA" id="ARBA00023033"/>
    </source>
</evidence>
<dbReference type="InterPro" id="IPR037020">
    <property type="entry name" value="Hemocyanin_C_sf"/>
</dbReference>
<evidence type="ECO:0000313" key="12">
    <source>
        <dbReference type="EnsemblMetazoa" id="XP_016988367.1"/>
    </source>
</evidence>
<dbReference type="Gene3D" id="2.60.40.1520">
    <property type="entry name" value="Hemocyanin, C-terminal domain"/>
    <property type="match status" value="1"/>
</dbReference>
<dbReference type="InterPro" id="IPR014756">
    <property type="entry name" value="Ig_E-set"/>
</dbReference>
<dbReference type="Gene3D" id="1.10.1280.10">
    <property type="entry name" value="Di-copper center containing domain from catechol oxidase"/>
    <property type="match status" value="1"/>
</dbReference>
<dbReference type="PANTHER" id="PTHR11511">
    <property type="entry name" value="LARVAL STORAGE PROTEIN/PHENOLOXIDASE"/>
    <property type="match status" value="1"/>
</dbReference>
<dbReference type="RefSeq" id="XP_016988367.1">
    <property type="nucleotide sequence ID" value="XM_017132878.1"/>
</dbReference>
<dbReference type="GO" id="GO:0042438">
    <property type="term" value="P:melanin biosynthetic process"/>
    <property type="evidence" value="ECO:0007669"/>
    <property type="project" value="UniProtKB-KW"/>
</dbReference>
<dbReference type="InterPro" id="IPR036697">
    <property type="entry name" value="Hemocyanin_N_sf"/>
</dbReference>
<comment type="cofactor">
    <cofactor evidence="1">
        <name>Cu(2+)</name>
        <dbReference type="ChEBI" id="CHEBI:29036"/>
    </cofactor>
</comment>
<evidence type="ECO:0000256" key="6">
    <source>
        <dbReference type="ARBA" id="ARBA00023002"/>
    </source>
</evidence>
<evidence type="ECO:0000256" key="7">
    <source>
        <dbReference type="ARBA" id="ARBA00023008"/>
    </source>
</evidence>
<dbReference type="SUPFAM" id="SSF48050">
    <property type="entry name" value="Hemocyanin, N-terminal domain"/>
    <property type="match status" value="1"/>
</dbReference>
<dbReference type="Pfam" id="PF03722">
    <property type="entry name" value="Hemocyanin_N"/>
    <property type="match status" value="1"/>
</dbReference>
<dbReference type="GO" id="GO:0046872">
    <property type="term" value="F:metal ion binding"/>
    <property type="evidence" value="ECO:0007669"/>
    <property type="project" value="UniProtKB-KW"/>
</dbReference>
<dbReference type="GeneID" id="108050960"/>
<dbReference type="InterPro" id="IPR008922">
    <property type="entry name" value="Di-copper_centre_dom_sf"/>
</dbReference>
<reference evidence="12" key="3">
    <citation type="submission" date="2025-05" db="UniProtKB">
        <authorList>
            <consortium name="EnsemblMetazoa"/>
        </authorList>
    </citation>
    <scope>IDENTIFICATION</scope>
</reference>
<evidence type="ECO:0000256" key="3">
    <source>
        <dbReference type="ARBA" id="ARBA00009928"/>
    </source>
</evidence>
<dbReference type="PRINTS" id="PR00187">
    <property type="entry name" value="HAEMOCYANIN"/>
</dbReference>
<reference evidence="14" key="2">
    <citation type="submission" date="2025-04" db="UniProtKB">
        <authorList>
            <consortium name="RefSeq"/>
        </authorList>
    </citation>
    <scope>IDENTIFICATION</scope>
</reference>
<evidence type="ECO:0000256" key="2">
    <source>
        <dbReference type="ARBA" id="ARBA00004613"/>
    </source>
</evidence>
<evidence type="ECO:0000256" key="10">
    <source>
        <dbReference type="ARBA" id="ARBA00023157"/>
    </source>
</evidence>
<dbReference type="GO" id="GO:0004097">
    <property type="term" value="F:catechol oxidase activity"/>
    <property type="evidence" value="ECO:0007669"/>
    <property type="project" value="UniProtKB-ARBA"/>
</dbReference>
<keyword evidence="7" id="KW-0186">Copper</keyword>
<organism evidence="14">
    <name type="scientific">Drosophila rhopaloa</name>
    <name type="common">Fruit fly</name>
    <dbReference type="NCBI Taxonomy" id="1041015"/>
    <lineage>
        <taxon>Eukaryota</taxon>
        <taxon>Metazoa</taxon>
        <taxon>Ecdysozoa</taxon>
        <taxon>Arthropoda</taxon>
        <taxon>Hexapoda</taxon>
        <taxon>Insecta</taxon>
        <taxon>Pterygota</taxon>
        <taxon>Neoptera</taxon>
        <taxon>Endopterygota</taxon>
        <taxon>Diptera</taxon>
        <taxon>Brachycera</taxon>
        <taxon>Muscomorpha</taxon>
        <taxon>Ephydroidea</taxon>
        <taxon>Drosophilidae</taxon>
        <taxon>Drosophila</taxon>
        <taxon>Sophophora</taxon>
    </lineage>
</organism>
<protein>
    <submittedName>
        <fullName evidence="14">Phenoloxidase 3-like</fullName>
    </submittedName>
</protein>
<dbReference type="InterPro" id="IPR002227">
    <property type="entry name" value="Tyrosinase_Cu-bd"/>
</dbReference>
<dbReference type="SUPFAM" id="SSF81296">
    <property type="entry name" value="E set domains"/>
    <property type="match status" value="1"/>
</dbReference>
<dbReference type="AlphaFoldDB" id="A0A6P4FED8"/>
<feature type="domain" description="Tyrosinase copper-binding" evidence="11">
    <location>
        <begin position="402"/>
        <end position="413"/>
    </location>
</feature>
<dbReference type="FunFam" id="1.10.1280.10:FF:000004">
    <property type="entry name" value="Hemocyanin subunit 2"/>
    <property type="match status" value="1"/>
</dbReference>
<dbReference type="OMA" id="NINGLPY"/>
<dbReference type="Pfam" id="PF00372">
    <property type="entry name" value="Hemocyanin_M"/>
    <property type="match status" value="1"/>
</dbReference>
<evidence type="ECO:0000313" key="14">
    <source>
        <dbReference type="RefSeq" id="XP_016988367.1"/>
    </source>
</evidence>
<sequence>MPNKKDLLLLFDHPTEPVFMDKGGNGTMFEVPKSYLTEKYNLEECQIVKMRLGDDRPKVFVSEISIPDLSFPESLKRNESFSLFIQSHRQKAGYLIDIFLRLDSVEHLKSVAVYARDRMHPVLFHYAFAVALLHRPDTKDLNLRSFWQYFPDRFMDSTVLQMIREESFVMQRTEDRRPIVIPIKYTASDLEPEHNLWYFREDLGINLHHWHWHLIYPIEITPGAHHNIVKKDRRGELFYYMHQQVIARYNAERLSNNMGLVKPFNNLTEPIAEGYFPKMDSQVASRAFPPRFDNVKLTDLHRKVDQLKVGINDMNNWSRSIYEAIHHGFIINDDNESVRLDEVKGIDILGNIIESSVLSPNSMLYGDLHNMGHMLIAYAHDPTHKHLEFPGVMGDSSTAMRDPIFYKWHAYIDDLFQAHKKTLPAYKAEDLSFPGIDVLNINVKSRGQLNRLTTFFKESDVDLSRGMDFQPRGSVFTRFTHLQHHPFEYTFDVNNSSGAPLLGYARIFMAPRLDDNNSTMVLADQRLMMIELDKFLIRMPPGESTFTQKSINSSVTIPFERTFRDQDSNRPGKNTAAEQEEFFCGCGWPDHMLVPRGKVEGMTFDLFLMVSNYENERVIQPGVEGCSKSASYCGLRDRLYPDRRSMGYPFDRLPPWNVTSLNQFLTSNMKTVEVTITHDKTIETLPPLTNRNRKVD</sequence>
<dbReference type="PROSITE" id="PS00498">
    <property type="entry name" value="TYROSINASE_2"/>
    <property type="match status" value="1"/>
</dbReference>
<dbReference type="PROSITE" id="PS00210">
    <property type="entry name" value="HEMOCYANIN_2"/>
    <property type="match status" value="1"/>
</dbReference>
<accession>A0A6P4FED8</accession>
<evidence type="ECO:0000313" key="13">
    <source>
        <dbReference type="Proteomes" id="UP001652680"/>
    </source>
</evidence>
<dbReference type="SUPFAM" id="SSF48056">
    <property type="entry name" value="Di-copper centre-containing domain"/>
    <property type="match status" value="1"/>
</dbReference>
<keyword evidence="13" id="KW-1185">Reference proteome</keyword>